<evidence type="ECO:0000256" key="3">
    <source>
        <dbReference type="ARBA" id="ARBA00023163"/>
    </source>
</evidence>
<dbReference type="PRINTS" id="PR00032">
    <property type="entry name" value="HTHARAC"/>
</dbReference>
<dbReference type="InterPro" id="IPR020449">
    <property type="entry name" value="Tscrpt_reg_AraC-type_HTH"/>
</dbReference>
<dbReference type="PANTHER" id="PTHR47894:SF4">
    <property type="entry name" value="HTH-TYPE TRANSCRIPTIONAL REGULATOR GADX"/>
    <property type="match status" value="1"/>
</dbReference>
<dbReference type="AlphaFoldDB" id="A0AA92H7V3"/>
<feature type="domain" description="HTH araC/xylS-type" evidence="4">
    <location>
        <begin position="172"/>
        <end position="269"/>
    </location>
</feature>
<keyword evidence="3" id="KW-0804">Transcription</keyword>
<proteinExistence type="predicted"/>
<evidence type="ECO:0000313" key="6">
    <source>
        <dbReference type="Proteomes" id="UP000244335"/>
    </source>
</evidence>
<dbReference type="InterPro" id="IPR009057">
    <property type="entry name" value="Homeodomain-like_sf"/>
</dbReference>
<dbReference type="Gene3D" id="1.10.10.60">
    <property type="entry name" value="Homeodomain-like"/>
    <property type="match status" value="1"/>
</dbReference>
<reference evidence="5 6" key="1">
    <citation type="submission" date="2018-04" db="EMBL/GenBank/DDBJ databases">
        <authorList>
            <person name="Hagen T."/>
        </authorList>
    </citation>
    <scope>NUCLEOTIDE SEQUENCE [LARGE SCALE GENOMIC DNA]</scope>
    <source>
        <strain evidence="5 6">TPD7009</strain>
    </source>
</reference>
<evidence type="ECO:0000259" key="4">
    <source>
        <dbReference type="PROSITE" id="PS01124"/>
    </source>
</evidence>
<gene>
    <name evidence="5" type="ORF">DC430_19575</name>
</gene>
<dbReference type="PROSITE" id="PS01124">
    <property type="entry name" value="HTH_ARAC_FAMILY_2"/>
    <property type="match status" value="1"/>
</dbReference>
<accession>A0AA92H7V3</accession>
<dbReference type="SMART" id="SM00342">
    <property type="entry name" value="HTH_ARAC"/>
    <property type="match status" value="1"/>
</dbReference>
<dbReference type="PANTHER" id="PTHR47894">
    <property type="entry name" value="HTH-TYPE TRANSCRIPTIONAL REGULATOR GADX"/>
    <property type="match status" value="1"/>
</dbReference>
<dbReference type="PROSITE" id="PS00041">
    <property type="entry name" value="HTH_ARAC_FAMILY_1"/>
    <property type="match status" value="1"/>
</dbReference>
<dbReference type="Pfam" id="PF12833">
    <property type="entry name" value="HTH_18"/>
    <property type="match status" value="1"/>
</dbReference>
<comment type="caution">
    <text evidence="5">The sequence shown here is derived from an EMBL/GenBank/DDBJ whole genome shotgun (WGS) entry which is preliminary data.</text>
</comment>
<dbReference type="Proteomes" id="UP000244335">
    <property type="component" value="Unassembled WGS sequence"/>
</dbReference>
<keyword evidence="2" id="KW-0238">DNA-binding</keyword>
<dbReference type="InterPro" id="IPR018062">
    <property type="entry name" value="HTH_AraC-typ_CS"/>
</dbReference>
<dbReference type="GO" id="GO:0000976">
    <property type="term" value="F:transcription cis-regulatory region binding"/>
    <property type="evidence" value="ECO:0007669"/>
    <property type="project" value="TreeGrafter"/>
</dbReference>
<evidence type="ECO:0000256" key="2">
    <source>
        <dbReference type="ARBA" id="ARBA00023125"/>
    </source>
</evidence>
<organism evidence="5 6">
    <name type="scientific">Rhizobium rhizogenes</name>
    <name type="common">Agrobacterium rhizogenes</name>
    <dbReference type="NCBI Taxonomy" id="359"/>
    <lineage>
        <taxon>Bacteria</taxon>
        <taxon>Pseudomonadati</taxon>
        <taxon>Pseudomonadota</taxon>
        <taxon>Alphaproteobacteria</taxon>
        <taxon>Hyphomicrobiales</taxon>
        <taxon>Rhizobiaceae</taxon>
        <taxon>Rhizobium/Agrobacterium group</taxon>
        <taxon>Rhizobium</taxon>
    </lineage>
</organism>
<evidence type="ECO:0000256" key="1">
    <source>
        <dbReference type="ARBA" id="ARBA00023015"/>
    </source>
</evidence>
<sequence>MTAQSAEQLGFQGTGVSIFPVTQATAATFTDLFIGVTFLCFICAGSKRVVCPVNGDFVGEAGDLLIFPSGSIVTLENRPVSAANYRATGIYFDHELIDAVFAGPPRASGSPGVQIVRQAASADYDVVEVTRQALHDDTLPLSVKRHRLLEPLVWLRHHGVHLPRRGEDQPWNKVRRLIETDISQPWRAEDVARHFAMSEASFRRWLAKSGPGFSQILLNTRLEKGLGMLQSTDTPISSIALECGFKTPSHFSEAFRKRFGLKPRSIRTAEF</sequence>
<dbReference type="GO" id="GO:0003700">
    <property type="term" value="F:DNA-binding transcription factor activity"/>
    <property type="evidence" value="ECO:0007669"/>
    <property type="project" value="InterPro"/>
</dbReference>
<evidence type="ECO:0000313" key="5">
    <source>
        <dbReference type="EMBL" id="PVE51196.1"/>
    </source>
</evidence>
<dbReference type="GO" id="GO:0005829">
    <property type="term" value="C:cytosol"/>
    <property type="evidence" value="ECO:0007669"/>
    <property type="project" value="TreeGrafter"/>
</dbReference>
<dbReference type="SUPFAM" id="SSF46689">
    <property type="entry name" value="Homeodomain-like"/>
    <property type="match status" value="1"/>
</dbReference>
<dbReference type="EMBL" id="QDFR01000008">
    <property type="protein sequence ID" value="PVE51196.1"/>
    <property type="molecule type" value="Genomic_DNA"/>
</dbReference>
<protein>
    <submittedName>
        <fullName evidence="5">AraC family transcriptional regulator</fullName>
    </submittedName>
</protein>
<name>A0AA92H7V3_RHIRH</name>
<dbReference type="InterPro" id="IPR018060">
    <property type="entry name" value="HTH_AraC"/>
</dbReference>
<keyword evidence="1" id="KW-0805">Transcription regulation</keyword>